<feature type="compositionally biased region" description="Low complexity" evidence="1">
    <location>
        <begin position="15"/>
        <end position="31"/>
    </location>
</feature>
<feature type="compositionally biased region" description="Low complexity" evidence="1">
    <location>
        <begin position="484"/>
        <end position="494"/>
    </location>
</feature>
<gene>
    <name evidence="3" type="ORF">K435DRAFT_965778</name>
</gene>
<feature type="compositionally biased region" description="Polar residues" evidence="1">
    <location>
        <begin position="503"/>
        <end position="514"/>
    </location>
</feature>
<sequence>MSIPSSPVGQPVYLNANTTNRPTNGNGNPTASVVRFSNPIPPAVTSPRGNTTHHIVDVNPYDTGTDSVLNYNHAYGHIVNPHSESRLPVHKRVFKIIRRLLEEIWIDLVFFHLPRIYQERVGDVALRVRRNAHLQRRRVSKLRGELDGYSGDEGTDLEVETDNNTHHDNADGNDSGTSLKHSARQSNTRIGQEPRLNHESVTAFTEDDDMDLTEWGNLVGDFLQEWKTMVVAAALMFPATFTLLQLTPADPISRTGCILSFTCAAVSLLGGLIGMLRFAGARGHRKATVWMKRAFSNRFISWNPWIALSIPLAWFIWSIMFLLASTMAFTWRSTAGSSLTSLGVSPSEVVISSKAILGIRIGVSALLGLGLFTIVLMFATLEVVDTRGSLTSRLSDVSYRHSRKRSIAGPTRQRVDSQTTDAHSEVVSRTEQTDQPVTPAVHPASKQMPVEHAEQSLAFPILPSTSMTDVRGLDVPSPDTSAEPQSSPQNSPPQEILPYLSPGSGSDTQLQASRSDPALPIEREQAKGKRTISTSQVVGTSGNSANRNTSDHTSRGGGNASRPPAAAARSSGSGSGSGNRTGQSGQRHSTGRRTSATNLSRPGRQSRTHSTQNHRTSHGKTGNSGRR</sequence>
<feature type="region of interest" description="Disordered" evidence="1">
    <location>
        <begin position="145"/>
        <end position="196"/>
    </location>
</feature>
<feature type="compositionally biased region" description="Polar residues" evidence="1">
    <location>
        <begin position="531"/>
        <end position="548"/>
    </location>
</feature>
<dbReference type="AlphaFoldDB" id="A0A4S8M3T2"/>
<protein>
    <submittedName>
        <fullName evidence="3">Uncharacterized protein</fullName>
    </submittedName>
</protein>
<feature type="transmembrane region" description="Helical" evidence="2">
    <location>
        <begin position="300"/>
        <end position="324"/>
    </location>
</feature>
<feature type="transmembrane region" description="Helical" evidence="2">
    <location>
        <begin position="258"/>
        <end position="279"/>
    </location>
</feature>
<feature type="compositionally biased region" description="Low complexity" evidence="1">
    <location>
        <begin position="560"/>
        <end position="572"/>
    </location>
</feature>
<feature type="compositionally biased region" description="Basic and acidic residues" evidence="1">
    <location>
        <begin position="422"/>
        <end position="432"/>
    </location>
</feature>
<dbReference type="OrthoDB" id="3058010at2759"/>
<evidence type="ECO:0000256" key="1">
    <source>
        <dbReference type="SAM" id="MobiDB-lite"/>
    </source>
</evidence>
<dbReference type="EMBL" id="ML179168">
    <property type="protein sequence ID" value="THU96797.1"/>
    <property type="molecule type" value="Genomic_DNA"/>
</dbReference>
<keyword evidence="4" id="KW-1185">Reference proteome</keyword>
<name>A0A4S8M3T2_DENBC</name>
<accession>A0A4S8M3T2</accession>
<keyword evidence="2" id="KW-1133">Transmembrane helix</keyword>
<keyword evidence="2" id="KW-0472">Membrane</keyword>
<evidence type="ECO:0000313" key="3">
    <source>
        <dbReference type="EMBL" id="THU96797.1"/>
    </source>
</evidence>
<feature type="region of interest" description="Disordered" evidence="1">
    <location>
        <begin position="403"/>
        <end position="451"/>
    </location>
</feature>
<feature type="compositionally biased region" description="Polar residues" evidence="1">
    <location>
        <begin position="592"/>
        <end position="627"/>
    </location>
</feature>
<dbReference type="Proteomes" id="UP000297245">
    <property type="component" value="Unassembled WGS sequence"/>
</dbReference>
<organism evidence="3 4">
    <name type="scientific">Dendrothele bispora (strain CBS 962.96)</name>
    <dbReference type="NCBI Taxonomy" id="1314807"/>
    <lineage>
        <taxon>Eukaryota</taxon>
        <taxon>Fungi</taxon>
        <taxon>Dikarya</taxon>
        <taxon>Basidiomycota</taxon>
        <taxon>Agaricomycotina</taxon>
        <taxon>Agaricomycetes</taxon>
        <taxon>Agaricomycetidae</taxon>
        <taxon>Agaricales</taxon>
        <taxon>Agaricales incertae sedis</taxon>
        <taxon>Dendrothele</taxon>
    </lineage>
</organism>
<feature type="transmembrane region" description="Helical" evidence="2">
    <location>
        <begin position="361"/>
        <end position="384"/>
    </location>
</feature>
<evidence type="ECO:0000256" key="2">
    <source>
        <dbReference type="SAM" id="Phobius"/>
    </source>
</evidence>
<evidence type="ECO:0000313" key="4">
    <source>
        <dbReference type="Proteomes" id="UP000297245"/>
    </source>
</evidence>
<reference evidence="3 4" key="1">
    <citation type="journal article" date="2019" name="Nat. Ecol. Evol.">
        <title>Megaphylogeny resolves global patterns of mushroom evolution.</title>
        <authorList>
            <person name="Varga T."/>
            <person name="Krizsan K."/>
            <person name="Foldi C."/>
            <person name="Dima B."/>
            <person name="Sanchez-Garcia M."/>
            <person name="Sanchez-Ramirez S."/>
            <person name="Szollosi G.J."/>
            <person name="Szarkandi J.G."/>
            <person name="Papp V."/>
            <person name="Albert L."/>
            <person name="Andreopoulos W."/>
            <person name="Angelini C."/>
            <person name="Antonin V."/>
            <person name="Barry K.W."/>
            <person name="Bougher N.L."/>
            <person name="Buchanan P."/>
            <person name="Buyck B."/>
            <person name="Bense V."/>
            <person name="Catcheside P."/>
            <person name="Chovatia M."/>
            <person name="Cooper J."/>
            <person name="Damon W."/>
            <person name="Desjardin D."/>
            <person name="Finy P."/>
            <person name="Geml J."/>
            <person name="Haridas S."/>
            <person name="Hughes K."/>
            <person name="Justo A."/>
            <person name="Karasinski D."/>
            <person name="Kautmanova I."/>
            <person name="Kiss B."/>
            <person name="Kocsube S."/>
            <person name="Kotiranta H."/>
            <person name="LaButti K.M."/>
            <person name="Lechner B.E."/>
            <person name="Liimatainen K."/>
            <person name="Lipzen A."/>
            <person name="Lukacs Z."/>
            <person name="Mihaltcheva S."/>
            <person name="Morgado L.N."/>
            <person name="Niskanen T."/>
            <person name="Noordeloos M.E."/>
            <person name="Ohm R.A."/>
            <person name="Ortiz-Santana B."/>
            <person name="Ovrebo C."/>
            <person name="Racz N."/>
            <person name="Riley R."/>
            <person name="Savchenko A."/>
            <person name="Shiryaev A."/>
            <person name="Soop K."/>
            <person name="Spirin V."/>
            <person name="Szebenyi C."/>
            <person name="Tomsovsky M."/>
            <person name="Tulloss R.E."/>
            <person name="Uehling J."/>
            <person name="Grigoriev I.V."/>
            <person name="Vagvolgyi C."/>
            <person name="Papp T."/>
            <person name="Martin F.M."/>
            <person name="Miettinen O."/>
            <person name="Hibbett D.S."/>
            <person name="Nagy L.G."/>
        </authorList>
    </citation>
    <scope>NUCLEOTIDE SEQUENCE [LARGE SCALE GENOMIC DNA]</scope>
    <source>
        <strain evidence="3 4">CBS 962.96</strain>
    </source>
</reference>
<proteinExistence type="predicted"/>
<feature type="region of interest" description="Disordered" evidence="1">
    <location>
        <begin position="1"/>
        <end position="31"/>
    </location>
</feature>
<keyword evidence="2" id="KW-0812">Transmembrane</keyword>
<feature type="compositionally biased region" description="Polar residues" evidence="1">
    <location>
        <begin position="172"/>
        <end position="190"/>
    </location>
</feature>
<feature type="region of interest" description="Disordered" evidence="1">
    <location>
        <begin position="468"/>
        <end position="627"/>
    </location>
</feature>